<protein>
    <submittedName>
        <fullName evidence="2">Uncharacterized protein</fullName>
    </submittedName>
</protein>
<reference evidence="2 3" key="1">
    <citation type="submission" date="2020-04" db="EMBL/GenBank/DDBJ databases">
        <title>Molecular characterization of pseudomonads from Agaricus bisporus reveal novel blotch 2 pathogens in Western Europe.</title>
        <authorList>
            <person name="Taparia T."/>
            <person name="Krijger M."/>
            <person name="Haynes E."/>
            <person name="Elpinstone J.G."/>
            <person name="Noble R."/>
            <person name="Van Der Wolf J."/>
        </authorList>
    </citation>
    <scope>NUCLEOTIDE SEQUENCE [LARGE SCALE GENOMIC DNA]</scope>
    <source>
        <strain evidence="2 3">H7001</strain>
    </source>
</reference>
<feature type="compositionally biased region" description="Pro residues" evidence="1">
    <location>
        <begin position="128"/>
        <end position="137"/>
    </location>
</feature>
<dbReference type="RefSeq" id="WP_177104018.1">
    <property type="nucleotide sequence ID" value="NZ_JACAQB010000009.1"/>
</dbReference>
<accession>A0A7Y7XEI9</accession>
<name>A0A7Y7XEI9_9PSED</name>
<comment type="caution">
    <text evidence="2">The sequence shown here is derived from an EMBL/GenBank/DDBJ whole genome shotgun (WGS) entry which is preliminary data.</text>
</comment>
<proteinExistence type="predicted"/>
<organism evidence="2 3">
    <name type="scientific">Pseudomonas gingeri</name>
    <dbReference type="NCBI Taxonomy" id="117681"/>
    <lineage>
        <taxon>Bacteria</taxon>
        <taxon>Pseudomonadati</taxon>
        <taxon>Pseudomonadota</taxon>
        <taxon>Gammaproteobacteria</taxon>
        <taxon>Pseudomonadales</taxon>
        <taxon>Pseudomonadaceae</taxon>
        <taxon>Pseudomonas</taxon>
    </lineage>
</organism>
<dbReference type="Proteomes" id="UP000539985">
    <property type="component" value="Unassembled WGS sequence"/>
</dbReference>
<feature type="region of interest" description="Disordered" evidence="1">
    <location>
        <begin position="124"/>
        <end position="184"/>
    </location>
</feature>
<dbReference type="AlphaFoldDB" id="A0A7Y7XEI9"/>
<evidence type="ECO:0000256" key="1">
    <source>
        <dbReference type="SAM" id="MobiDB-lite"/>
    </source>
</evidence>
<feature type="compositionally biased region" description="Low complexity" evidence="1">
    <location>
        <begin position="138"/>
        <end position="164"/>
    </location>
</feature>
<evidence type="ECO:0000313" key="3">
    <source>
        <dbReference type="Proteomes" id="UP000539985"/>
    </source>
</evidence>
<evidence type="ECO:0000313" key="2">
    <source>
        <dbReference type="EMBL" id="NWB98362.1"/>
    </source>
</evidence>
<sequence>MMKRFGPLPHSLKSGTVVLLAAGALYLGGKLSTIATVAESLPTLATLEGMQLQFDEVRAEWRDRQQDYAKADDVRVIEQAILQRLDALEVAGPVGGVASLQDLTALAARLESTEGLLQVLKSRVDSSPPLPSSPAPTPGADALSAAASAPDASATSGAESASSPPSEPVVKKRRPARTTSGSPVPVKSARLPFILLGMESRGGETFLAVAPMGFSRLGDIQLLRPESVFLGWRLRSLEPGKAHFVRPNGTSLIVSLG</sequence>
<dbReference type="EMBL" id="JACAQB010000009">
    <property type="protein sequence ID" value="NWB98362.1"/>
    <property type="molecule type" value="Genomic_DNA"/>
</dbReference>
<gene>
    <name evidence="2" type="ORF">HX882_20910</name>
</gene>